<evidence type="ECO:0000256" key="3">
    <source>
        <dbReference type="ARBA" id="ARBA00023242"/>
    </source>
</evidence>
<dbReference type="InterPro" id="IPR052416">
    <property type="entry name" value="GTF3C_component"/>
</dbReference>
<dbReference type="EMBL" id="JBBJBU010000009">
    <property type="protein sequence ID" value="KAK7204022.1"/>
    <property type="molecule type" value="Genomic_DNA"/>
</dbReference>
<proteinExistence type="predicted"/>
<evidence type="ECO:0000256" key="1">
    <source>
        <dbReference type="ARBA" id="ARBA00004123"/>
    </source>
</evidence>
<evidence type="ECO:0000313" key="6">
    <source>
        <dbReference type="Proteomes" id="UP001498771"/>
    </source>
</evidence>
<accession>A0ABR1F2F6</accession>
<feature type="compositionally biased region" description="Basic and acidic residues" evidence="4">
    <location>
        <begin position="66"/>
        <end position="83"/>
    </location>
</feature>
<keyword evidence="2" id="KW-0804">Transcription</keyword>
<reference evidence="5 6" key="1">
    <citation type="submission" date="2024-03" db="EMBL/GenBank/DDBJ databases">
        <title>Genome-scale model development and genomic sequencing of the oleaginous clade Lipomyces.</title>
        <authorList>
            <consortium name="Lawrence Berkeley National Laboratory"/>
            <person name="Czajka J.J."/>
            <person name="Han Y."/>
            <person name="Kim J."/>
            <person name="Mondo S.J."/>
            <person name="Hofstad B.A."/>
            <person name="Robles A."/>
            <person name="Haridas S."/>
            <person name="Riley R."/>
            <person name="LaButti K."/>
            <person name="Pangilinan J."/>
            <person name="Andreopoulos W."/>
            <person name="Lipzen A."/>
            <person name="Yan J."/>
            <person name="Wang M."/>
            <person name="Ng V."/>
            <person name="Grigoriev I.V."/>
            <person name="Spatafora J.W."/>
            <person name="Magnuson J.K."/>
            <person name="Baker S.E."/>
            <person name="Pomraning K.R."/>
        </authorList>
    </citation>
    <scope>NUCLEOTIDE SEQUENCE [LARGE SCALE GENOMIC DNA]</scope>
    <source>
        <strain evidence="5 6">Phaff 52-87</strain>
    </source>
</reference>
<feature type="compositionally biased region" description="Acidic residues" evidence="4">
    <location>
        <begin position="178"/>
        <end position="225"/>
    </location>
</feature>
<dbReference type="SMART" id="SM00384">
    <property type="entry name" value="AT_hook"/>
    <property type="match status" value="2"/>
</dbReference>
<dbReference type="InterPro" id="IPR017956">
    <property type="entry name" value="AT_hook_DNA-bd_motif"/>
</dbReference>
<feature type="compositionally biased region" description="Low complexity" evidence="4">
    <location>
        <begin position="27"/>
        <end position="36"/>
    </location>
</feature>
<gene>
    <name evidence="5" type="ORF">BZA70DRAFT_198456</name>
</gene>
<feature type="region of interest" description="Disordered" evidence="4">
    <location>
        <begin position="1"/>
        <end position="119"/>
    </location>
</feature>
<dbReference type="RefSeq" id="XP_064767055.1">
    <property type="nucleotide sequence ID" value="XM_064910102.1"/>
</dbReference>
<evidence type="ECO:0000256" key="4">
    <source>
        <dbReference type="SAM" id="MobiDB-lite"/>
    </source>
</evidence>
<feature type="compositionally biased region" description="Polar residues" evidence="4">
    <location>
        <begin position="1"/>
        <end position="26"/>
    </location>
</feature>
<name>A0ABR1F2F6_9ASCO</name>
<feature type="region of interest" description="Disordered" evidence="4">
    <location>
        <begin position="134"/>
        <end position="253"/>
    </location>
</feature>
<evidence type="ECO:0008006" key="7">
    <source>
        <dbReference type="Google" id="ProtNLM"/>
    </source>
</evidence>
<dbReference type="Proteomes" id="UP001498771">
    <property type="component" value="Unassembled WGS sequence"/>
</dbReference>
<comment type="caution">
    <text evidence="5">The sequence shown here is derived from an EMBL/GenBank/DDBJ whole genome shotgun (WGS) entry which is preliminary data.</text>
</comment>
<dbReference type="GeneID" id="90035614"/>
<dbReference type="PANTHER" id="PTHR15052:SF2">
    <property type="entry name" value="GENERAL TRANSCRIPTION FACTOR 3C POLYPEPTIDE 2"/>
    <property type="match status" value="1"/>
</dbReference>
<comment type="subcellular location">
    <subcellularLocation>
        <location evidence="1">Nucleus</location>
    </subcellularLocation>
</comment>
<dbReference type="PRINTS" id="PR00929">
    <property type="entry name" value="ATHOOK"/>
</dbReference>
<keyword evidence="3" id="KW-0539">Nucleus</keyword>
<sequence length="799" mass="86567">MTTADASTQESSTADQNTTGTDNSADQQQQQQQQQQPVKRGRGRPRKYPLPEGYVPPPPKPKPPRKPRELTALELEHDSEERQNGNNNGDEGLAGTTTPSGRPRRRATTKSVDYKKLEDGAEILSAILLDDDEEVPAEAHSQALQTPVPGKRRRGRPPKDPINGPVKRPPPKRARVDVEEEDGSDEEFVAGGDEDEGDDDFAAAEEEEEDDDVSGVEDEAEDDEFDAKASRRRKQQLKSTPSRRAGANPPTQRQFLKYSSSAESRMQQFFGPKASGLLEGARYRNKWVNELTVLRRSLLDDPESTVPVLLESAGFNTGLQITSDSSVQQARELGFVPSGRAMRFDIGYNDALKQFTIAPYETVEVGKLTDGNREGLIMNVGGYPTACEWAPSSSESDTQYLAIPVISKADELQNPVFHPRTYPSSIQIWEFTPSPTPSVRLALCLTHNWGTPKSLSWCPVARSATNRAILGGVFCDESVRLIAVPDVERAATRYVHVQAPFLQVSLPGMSIYCFTWIDPHTIAVGATNGYVATFNVSNTTPSTSSSSDISTSLQTTPLICTPVHHSLIFDIKSCGPQLPHLLVTTSADGYVRTLDTRDARTCGAAKTRIKGYAAALAVHAPTQLVISTDDGTATKISPARAISRDLIVTRHDSGVTALATSPAQHPFLAAGGADGAVVVCNLAAGLVSKSATYQNWPQIRTLKLEVSTIPAAVMRADGAVAARVQESAVETVEKFRFVEGYKAETIGSAAKGDRNKKKVISPSSICVTAVSWCGERRFGGWYAAGFANGCVRIDNFAVE</sequence>
<evidence type="ECO:0000256" key="2">
    <source>
        <dbReference type="ARBA" id="ARBA00023163"/>
    </source>
</evidence>
<organism evidence="5 6">
    <name type="scientific">Myxozyma melibiosi</name>
    <dbReference type="NCBI Taxonomy" id="54550"/>
    <lineage>
        <taxon>Eukaryota</taxon>
        <taxon>Fungi</taxon>
        <taxon>Dikarya</taxon>
        <taxon>Ascomycota</taxon>
        <taxon>Saccharomycotina</taxon>
        <taxon>Lipomycetes</taxon>
        <taxon>Lipomycetales</taxon>
        <taxon>Lipomycetaceae</taxon>
        <taxon>Myxozyma</taxon>
    </lineage>
</organism>
<dbReference type="PANTHER" id="PTHR15052">
    <property type="entry name" value="RNA POLYMERASE III TRANSCRIPTION INITIATION FACTOR COMPLEX SUBUNIT"/>
    <property type="match status" value="1"/>
</dbReference>
<dbReference type="InterPro" id="IPR036322">
    <property type="entry name" value="WD40_repeat_dom_sf"/>
</dbReference>
<dbReference type="Gene3D" id="2.130.10.10">
    <property type="entry name" value="YVTN repeat-like/Quinoprotein amine dehydrogenase"/>
    <property type="match status" value="1"/>
</dbReference>
<dbReference type="InterPro" id="IPR015943">
    <property type="entry name" value="WD40/YVTN_repeat-like_dom_sf"/>
</dbReference>
<keyword evidence="6" id="KW-1185">Reference proteome</keyword>
<dbReference type="SUPFAM" id="SSF50978">
    <property type="entry name" value="WD40 repeat-like"/>
    <property type="match status" value="1"/>
</dbReference>
<protein>
    <recommendedName>
        <fullName evidence="7">Transcription factor TFIIIC complex subunit Tfc6</fullName>
    </recommendedName>
</protein>
<evidence type="ECO:0000313" key="5">
    <source>
        <dbReference type="EMBL" id="KAK7204022.1"/>
    </source>
</evidence>